<evidence type="ECO:0000313" key="2">
    <source>
        <dbReference type="Proteomes" id="UP000531561"/>
    </source>
</evidence>
<accession>A0A8H6ARZ9</accession>
<dbReference type="Proteomes" id="UP000531561">
    <property type="component" value="Unassembled WGS sequence"/>
</dbReference>
<proteinExistence type="predicted"/>
<dbReference type="AlphaFoldDB" id="A0A8H6ARZ9"/>
<dbReference type="RefSeq" id="XP_037191266.1">
    <property type="nucleotide sequence ID" value="XM_037336056.1"/>
</dbReference>
<sequence>METILIRLDKGVSPVEWVTLHEYNIPKCIDVLNHWVSNGFGILTIGKAIQGTRDALSRKSLCNDSCDS</sequence>
<dbReference type="GeneID" id="59259748"/>
<gene>
    <name evidence="1" type="ORF">Bfra_005677</name>
</gene>
<dbReference type="EMBL" id="JABFCT010000010">
    <property type="protein sequence ID" value="KAF5872320.1"/>
    <property type="molecule type" value="Genomic_DNA"/>
</dbReference>
<organism evidence="1 2">
    <name type="scientific">Botrytis fragariae</name>
    <dbReference type="NCBI Taxonomy" id="1964551"/>
    <lineage>
        <taxon>Eukaryota</taxon>
        <taxon>Fungi</taxon>
        <taxon>Dikarya</taxon>
        <taxon>Ascomycota</taxon>
        <taxon>Pezizomycotina</taxon>
        <taxon>Leotiomycetes</taxon>
        <taxon>Helotiales</taxon>
        <taxon>Sclerotiniaceae</taxon>
        <taxon>Botrytis</taxon>
    </lineage>
</organism>
<keyword evidence="2" id="KW-1185">Reference proteome</keyword>
<evidence type="ECO:0000313" key="1">
    <source>
        <dbReference type="EMBL" id="KAF5872320.1"/>
    </source>
</evidence>
<reference evidence="1 2" key="1">
    <citation type="journal article" date="2020" name="Phytopathology">
        <title>A high-quality genome resource of Botrytis fragariae, a new and rapidly spreading fungal pathogen causing strawberry gray mold in the U.S.A.</title>
        <authorList>
            <person name="Wu Y."/>
            <person name="Saski C.A."/>
            <person name="Schnabel G."/>
            <person name="Xiao S."/>
            <person name="Hu M."/>
        </authorList>
    </citation>
    <scope>NUCLEOTIDE SEQUENCE [LARGE SCALE GENOMIC DNA]</scope>
    <source>
        <strain evidence="1 2">BVB16</strain>
    </source>
</reference>
<comment type="caution">
    <text evidence="1">The sequence shown here is derived from an EMBL/GenBank/DDBJ whole genome shotgun (WGS) entry which is preliminary data.</text>
</comment>
<name>A0A8H6ARZ9_9HELO</name>
<protein>
    <submittedName>
        <fullName evidence="1">Uncharacterized protein</fullName>
    </submittedName>
</protein>